<proteinExistence type="predicted"/>
<feature type="non-terminal residue" evidence="1">
    <location>
        <position position="1"/>
    </location>
</feature>
<gene>
    <name evidence="1" type="ORF">KIPB_008262</name>
</gene>
<keyword evidence="2" id="KW-1185">Reference proteome</keyword>
<evidence type="ECO:0000313" key="2">
    <source>
        <dbReference type="Proteomes" id="UP000265618"/>
    </source>
</evidence>
<dbReference type="EMBL" id="BDIP01002516">
    <property type="protein sequence ID" value="GCA63170.1"/>
    <property type="molecule type" value="Genomic_DNA"/>
</dbReference>
<organism evidence="1 2">
    <name type="scientific">Kipferlia bialata</name>
    <dbReference type="NCBI Taxonomy" id="797122"/>
    <lineage>
        <taxon>Eukaryota</taxon>
        <taxon>Metamonada</taxon>
        <taxon>Carpediemonas-like organisms</taxon>
        <taxon>Kipferlia</taxon>
    </lineage>
</organism>
<dbReference type="AlphaFoldDB" id="A0A391NQV7"/>
<dbReference type="Proteomes" id="UP000265618">
    <property type="component" value="Unassembled WGS sequence"/>
</dbReference>
<evidence type="ECO:0000313" key="1">
    <source>
        <dbReference type="EMBL" id="GCA63170.1"/>
    </source>
</evidence>
<sequence length="75" mass="7995">MQIHVRVFGSGESGGIDEEVQVTEVYNREAGNVLGALNRCAEAGGKELSIWRQHISDTGARALVAGLKGLTTLEK</sequence>
<protein>
    <submittedName>
        <fullName evidence="1">Uncharacterized protein</fullName>
    </submittedName>
</protein>
<accession>A0A391NQV7</accession>
<name>A0A391NQV7_9EUKA</name>
<comment type="caution">
    <text evidence="1">The sequence shown here is derived from an EMBL/GenBank/DDBJ whole genome shotgun (WGS) entry which is preliminary data.</text>
</comment>
<reference evidence="1 2" key="1">
    <citation type="journal article" date="2018" name="PLoS ONE">
        <title>The draft genome of Kipferlia bialata reveals reductive genome evolution in fornicate parasites.</title>
        <authorList>
            <person name="Tanifuji G."/>
            <person name="Takabayashi S."/>
            <person name="Kume K."/>
            <person name="Takagi M."/>
            <person name="Nakayama T."/>
            <person name="Kamikawa R."/>
            <person name="Inagaki Y."/>
            <person name="Hashimoto T."/>
        </authorList>
    </citation>
    <scope>NUCLEOTIDE SEQUENCE [LARGE SCALE GENOMIC DNA]</scope>
    <source>
        <strain evidence="1">NY0173</strain>
    </source>
</reference>